<dbReference type="PIRSF" id="PIRSF006060">
    <property type="entry name" value="AA_transporter"/>
    <property type="match status" value="1"/>
</dbReference>
<proteinExistence type="predicted"/>
<feature type="transmembrane region" description="Helical" evidence="6">
    <location>
        <begin position="100"/>
        <end position="124"/>
    </location>
</feature>
<feature type="transmembrane region" description="Helical" evidence="6">
    <location>
        <begin position="57"/>
        <end position="79"/>
    </location>
</feature>
<evidence type="ECO:0000256" key="3">
    <source>
        <dbReference type="ARBA" id="ARBA00022692"/>
    </source>
</evidence>
<dbReference type="EMBL" id="DF238840">
    <property type="protein sequence ID" value="GAF25930.1"/>
    <property type="molecule type" value="Genomic_DNA"/>
</dbReference>
<evidence type="ECO:0000256" key="6">
    <source>
        <dbReference type="SAM" id="Phobius"/>
    </source>
</evidence>
<dbReference type="InterPro" id="IPR002293">
    <property type="entry name" value="AA/rel_permease1"/>
</dbReference>
<feature type="transmembrane region" description="Helical" evidence="6">
    <location>
        <begin position="392"/>
        <end position="411"/>
    </location>
</feature>
<dbReference type="InterPro" id="IPR050367">
    <property type="entry name" value="APC_superfamily"/>
</dbReference>
<evidence type="ECO:0000256" key="4">
    <source>
        <dbReference type="ARBA" id="ARBA00022989"/>
    </source>
</evidence>
<feature type="transmembrane region" description="Helical" evidence="6">
    <location>
        <begin position="354"/>
        <end position="380"/>
    </location>
</feature>
<gene>
    <name evidence="7" type="ORF">MTY_1267</name>
</gene>
<organism evidence="7">
    <name type="scientific">Moorella thermoacetica Y72</name>
    <dbReference type="NCBI Taxonomy" id="1325331"/>
    <lineage>
        <taxon>Bacteria</taxon>
        <taxon>Bacillati</taxon>
        <taxon>Bacillota</taxon>
        <taxon>Clostridia</taxon>
        <taxon>Neomoorellales</taxon>
        <taxon>Neomoorellaceae</taxon>
        <taxon>Neomoorella</taxon>
    </lineage>
</organism>
<feature type="transmembrane region" description="Helical" evidence="6">
    <location>
        <begin position="417"/>
        <end position="436"/>
    </location>
</feature>
<keyword evidence="3 6" id="KW-0812">Transmembrane</keyword>
<evidence type="ECO:0000256" key="2">
    <source>
        <dbReference type="ARBA" id="ARBA00022475"/>
    </source>
</evidence>
<dbReference type="RefSeq" id="WP_025773706.1">
    <property type="nucleotide sequence ID" value="NZ_DF238840.1"/>
</dbReference>
<keyword evidence="2" id="KW-1003">Cell membrane</keyword>
<evidence type="ECO:0000256" key="1">
    <source>
        <dbReference type="ARBA" id="ARBA00004651"/>
    </source>
</evidence>
<feature type="transmembrane region" description="Helical" evidence="6">
    <location>
        <begin position="28"/>
        <end position="51"/>
    </location>
</feature>
<keyword evidence="4 6" id="KW-1133">Transmembrane helix</keyword>
<dbReference type="PANTHER" id="PTHR42770">
    <property type="entry name" value="AMINO ACID TRANSPORTER-RELATED"/>
    <property type="match status" value="1"/>
</dbReference>
<dbReference type="PANTHER" id="PTHR42770:SF7">
    <property type="entry name" value="MEMBRANE PROTEIN"/>
    <property type="match status" value="1"/>
</dbReference>
<keyword evidence="5 6" id="KW-0472">Membrane</keyword>
<feature type="transmembrane region" description="Helical" evidence="6">
    <location>
        <begin position="158"/>
        <end position="182"/>
    </location>
</feature>
<sequence>MSIAAARTRSQAGQKVGLRRDLGIWESYATLIGVLIGSGIFVVTGQAGAVAGPSVPLAYLVMYPIVICTAVAYMVFLSTPLGERPGGAYIHISRTFGTYYPGYIAMWLKWVAFMGALGVLSLGFGQYVTFFIPGADPVLVGSLVLLFFYFINLFGVRIYGWAQVAMFLVLMIAVLVLVIPGLPAVNLSYYRPLFPFGLKGFLAAIPPLFLSYAGFESLAQTAGETREARRSLPRVFLVGLSITVVIYFAMSFVAFGNLPYQQLAHSRSAMADVAARYLPFGAAAIVAVGAMMAFTTSINGTLMVPPRVLMVLAEDRMIPGFLAHINPRFRTPDVALTISTGVALALLWTKTLDYILAVTLQAMFILYIVHGIALICLPFVNPRLYKTALVRLHPALLVISGLISIAAMLLFSYAMIIAAWRLLLLWVAVGTGIYLYSRYQGRREGFDYQRRLVEEWCDEAEA</sequence>
<dbReference type="GO" id="GO:0005886">
    <property type="term" value="C:plasma membrane"/>
    <property type="evidence" value="ECO:0007669"/>
    <property type="project" value="UniProtKB-SubCell"/>
</dbReference>
<evidence type="ECO:0000256" key="5">
    <source>
        <dbReference type="ARBA" id="ARBA00023136"/>
    </source>
</evidence>
<feature type="transmembrane region" description="Helical" evidence="6">
    <location>
        <begin position="277"/>
        <end position="302"/>
    </location>
</feature>
<evidence type="ECO:0000313" key="7">
    <source>
        <dbReference type="EMBL" id="GAF25930.1"/>
    </source>
</evidence>
<name>A0A0S6UAD4_NEOTH</name>
<reference evidence="7" key="1">
    <citation type="journal article" date="2014" name="Gene">
        <title>Genome-guided analysis of transformation efficiency and carbon dioxide assimilation by Moorella thermoacetica Y72.</title>
        <authorList>
            <person name="Tsukahara K."/>
            <person name="Kita A."/>
            <person name="Nakashimada Y."/>
            <person name="Hoshino T."/>
            <person name="Murakami K."/>
        </authorList>
    </citation>
    <scope>NUCLEOTIDE SEQUENCE [LARGE SCALE GENOMIC DNA]</scope>
    <source>
        <strain evidence="7">Y72</strain>
    </source>
</reference>
<dbReference type="AlphaFoldDB" id="A0A0S6UAD4"/>
<accession>A0A0S6UAD4</accession>
<feature type="transmembrane region" description="Helical" evidence="6">
    <location>
        <begin position="194"/>
        <end position="215"/>
    </location>
</feature>
<feature type="transmembrane region" description="Helical" evidence="6">
    <location>
        <begin position="235"/>
        <end position="257"/>
    </location>
</feature>
<dbReference type="Proteomes" id="UP000063718">
    <property type="component" value="Unassembled WGS sequence"/>
</dbReference>
<protein>
    <submittedName>
        <fullName evidence="7">Amino acid transporters</fullName>
    </submittedName>
</protein>
<feature type="transmembrane region" description="Helical" evidence="6">
    <location>
        <begin position="331"/>
        <end position="348"/>
    </location>
</feature>
<comment type="subcellular location">
    <subcellularLocation>
        <location evidence="1">Cell membrane</location>
        <topology evidence="1">Multi-pass membrane protein</topology>
    </subcellularLocation>
</comment>
<dbReference type="Gene3D" id="1.20.1740.10">
    <property type="entry name" value="Amino acid/polyamine transporter I"/>
    <property type="match status" value="1"/>
</dbReference>
<dbReference type="Pfam" id="PF13520">
    <property type="entry name" value="AA_permease_2"/>
    <property type="match status" value="1"/>
</dbReference>
<dbReference type="GO" id="GO:0022857">
    <property type="term" value="F:transmembrane transporter activity"/>
    <property type="evidence" value="ECO:0007669"/>
    <property type="project" value="InterPro"/>
</dbReference>
<feature type="transmembrane region" description="Helical" evidence="6">
    <location>
        <begin position="130"/>
        <end position="151"/>
    </location>
</feature>